<protein>
    <submittedName>
        <fullName evidence="2">3'-5' exoribonuclease</fullName>
    </submittedName>
</protein>
<dbReference type="InterPro" id="IPR036397">
    <property type="entry name" value="RNaseH_sf"/>
</dbReference>
<accession>A0ABX7JBI8</accession>
<dbReference type="SUPFAM" id="SSF53098">
    <property type="entry name" value="Ribonuclease H-like"/>
    <property type="match status" value="1"/>
</dbReference>
<proteinExistence type="predicted"/>
<reference evidence="2 3" key="1">
    <citation type="submission" date="2021-02" db="EMBL/GenBank/DDBJ databases">
        <title>FDA dAtabase for Regulatory Grade micrObial Sequences (FDA-ARGOS): Supporting development and validation of Infectious Disease Dx tests.</title>
        <authorList>
            <person name="Sproer C."/>
            <person name="Gronow S."/>
            <person name="Severitt S."/>
            <person name="Schroder I."/>
            <person name="Tallon L."/>
            <person name="Sadzewicz L."/>
            <person name="Zhao X."/>
            <person name="Boylan J."/>
            <person name="Ott S."/>
            <person name="Bowen H."/>
            <person name="Vavikolanu K."/>
            <person name="Mehta A."/>
            <person name="Aluvathingal J."/>
            <person name="Nadendla S."/>
            <person name="Lowell S."/>
            <person name="Myers T."/>
            <person name="Yan Y."/>
            <person name="Sichtig H."/>
        </authorList>
    </citation>
    <scope>NUCLEOTIDE SEQUENCE [LARGE SCALE GENOMIC DNA]</scope>
    <source>
        <strain evidence="2 3">FDAARGOS_1211</strain>
    </source>
</reference>
<dbReference type="InterPro" id="IPR012337">
    <property type="entry name" value="RNaseH-like_sf"/>
</dbReference>
<dbReference type="InterPro" id="IPR033390">
    <property type="entry name" value="Rv2179c-like"/>
</dbReference>
<feature type="domain" description="3'-5' exoribonuclease Rv2179c-like" evidence="1">
    <location>
        <begin position="74"/>
        <end position="172"/>
    </location>
</feature>
<dbReference type="Pfam" id="PF16473">
    <property type="entry name" value="Rv2179c-like"/>
    <property type="match status" value="1"/>
</dbReference>
<evidence type="ECO:0000313" key="3">
    <source>
        <dbReference type="Proteomes" id="UP000598054"/>
    </source>
</evidence>
<dbReference type="Gene3D" id="3.30.420.10">
    <property type="entry name" value="Ribonuclease H-like superfamily/Ribonuclease H"/>
    <property type="match status" value="1"/>
</dbReference>
<evidence type="ECO:0000313" key="2">
    <source>
        <dbReference type="EMBL" id="QRV45513.1"/>
    </source>
</evidence>
<organism evidence="2 3">
    <name type="scientific">Streptomyces californicus</name>
    <dbReference type="NCBI Taxonomy" id="67351"/>
    <lineage>
        <taxon>Bacteria</taxon>
        <taxon>Bacillati</taxon>
        <taxon>Actinomycetota</taxon>
        <taxon>Actinomycetes</taxon>
        <taxon>Kitasatosporales</taxon>
        <taxon>Streptomycetaceae</taxon>
        <taxon>Streptomyces</taxon>
    </lineage>
</organism>
<keyword evidence="3" id="KW-1185">Reference proteome</keyword>
<dbReference type="Proteomes" id="UP000598054">
    <property type="component" value="Chromosome"/>
</dbReference>
<gene>
    <name evidence="2" type="ORF">I6J41_16700</name>
</gene>
<dbReference type="EMBL" id="CP070249">
    <property type="protein sequence ID" value="QRV45513.1"/>
    <property type="molecule type" value="Genomic_DNA"/>
</dbReference>
<evidence type="ECO:0000259" key="1">
    <source>
        <dbReference type="Pfam" id="PF16473"/>
    </source>
</evidence>
<name>A0ABX7JBI8_9ACTN</name>
<sequence>MMRIFYDTEFLDDGRTIDLISIGMVAEDGRELYAVSSEFDQGAVRRHGWLMANVWPSLPILRNPRGVRGTDRIDVTDPDVHPRPQIARMVSRFIQETPDPQLWAYYAAYDHVAYAQLFGPMSNLPAGLPMQTDDLVTEAKRLGLTPADLPKQEAGHHNAIADARHNLAMAKYMDSITRKA</sequence>